<sequence>MIWQGTCVRHPTRLVAGLPHGDAAAPNQLRVVEPIAVIVRRRGLCDAAADAADPLAEFVLGAVDVAKFEERESYALDEARAALKWAPRRLEPLRQAELIVCTFPTVLCVLLSELLPETPQLYVAIANPLFAAPGCTKKEDTTVRECETEEAQEYLLALRQMLTSPDRPVRGISAYTAGGLEAARKKVFPDSIRVADFAHIIGARRNEGNQGSQAMKVWRSGIFKTVDSHLRQGSYLSLVEFAVYTSRCASPGAFAAIWDSTLKFLDNFTPKESAATEALRTYWLEERKDGSGYTACWNIYPSRVQPGSGSGSQSQVTTALVAYQAGVVLPLAGKAGRYLPHEASWQGSESKEALVARSRFLETAFGAAFRNLVKEFKEHLGSSVTFAFQQEAGTYLSYEALSKFRAVVIFAQDLGLHKFTEHYAMGMPIWIPARESAYRLNMFVPWGMVQYSGSFRHGGPSLADETDRRPAQRPRRAAGPGPPAQGDHALPVRLAGPAFLWAILAQAFVAFFWRRAIMAEEDQEWADLQMEILEALEEEDAAPPSTAAASSSSGRTGALVQRTDSRCEFAFAPFFNAQTAPYPLAKTAFWYEFGEFVSYPAVQEFRSIPELVAQLETTDLLQVTQQMRKFRAELWRSTRAVYAAAASELAERARDIAAAVCQDGK</sequence>
<proteinExistence type="predicted"/>
<dbReference type="AlphaFoldDB" id="A0A1Q9F091"/>
<keyword evidence="3" id="KW-1185">Reference proteome</keyword>
<accession>A0A1Q9F091</accession>
<protein>
    <submittedName>
        <fullName evidence="2">Uncharacterized protein</fullName>
    </submittedName>
</protein>
<evidence type="ECO:0000313" key="2">
    <source>
        <dbReference type="EMBL" id="OLQ13154.1"/>
    </source>
</evidence>
<feature type="region of interest" description="Disordered" evidence="1">
    <location>
        <begin position="458"/>
        <end position="487"/>
    </location>
</feature>
<dbReference type="Proteomes" id="UP000186817">
    <property type="component" value="Unassembled WGS sequence"/>
</dbReference>
<dbReference type="EMBL" id="LSRX01000032">
    <property type="protein sequence ID" value="OLQ13154.1"/>
    <property type="molecule type" value="Genomic_DNA"/>
</dbReference>
<evidence type="ECO:0000256" key="1">
    <source>
        <dbReference type="SAM" id="MobiDB-lite"/>
    </source>
</evidence>
<organism evidence="2 3">
    <name type="scientific">Symbiodinium microadriaticum</name>
    <name type="common">Dinoflagellate</name>
    <name type="synonym">Zooxanthella microadriatica</name>
    <dbReference type="NCBI Taxonomy" id="2951"/>
    <lineage>
        <taxon>Eukaryota</taxon>
        <taxon>Sar</taxon>
        <taxon>Alveolata</taxon>
        <taxon>Dinophyceae</taxon>
        <taxon>Suessiales</taxon>
        <taxon>Symbiodiniaceae</taxon>
        <taxon>Symbiodinium</taxon>
    </lineage>
</organism>
<comment type="caution">
    <text evidence="2">The sequence shown here is derived from an EMBL/GenBank/DDBJ whole genome shotgun (WGS) entry which is preliminary data.</text>
</comment>
<name>A0A1Q9F091_SYMMI</name>
<evidence type="ECO:0000313" key="3">
    <source>
        <dbReference type="Proteomes" id="UP000186817"/>
    </source>
</evidence>
<reference evidence="2 3" key="1">
    <citation type="submission" date="2016-02" db="EMBL/GenBank/DDBJ databases">
        <title>Genome analysis of coral dinoflagellate symbionts highlights evolutionary adaptations to a symbiotic lifestyle.</title>
        <authorList>
            <person name="Aranda M."/>
            <person name="Li Y."/>
            <person name="Liew Y.J."/>
            <person name="Baumgarten S."/>
            <person name="Simakov O."/>
            <person name="Wilson M."/>
            <person name="Piel J."/>
            <person name="Ashoor H."/>
            <person name="Bougouffa S."/>
            <person name="Bajic V.B."/>
            <person name="Ryu T."/>
            <person name="Ravasi T."/>
            <person name="Bayer T."/>
            <person name="Micklem G."/>
            <person name="Kim H."/>
            <person name="Bhak J."/>
            <person name="Lajeunesse T.C."/>
            <person name="Voolstra C.R."/>
        </authorList>
    </citation>
    <scope>NUCLEOTIDE SEQUENCE [LARGE SCALE GENOMIC DNA]</scope>
    <source>
        <strain evidence="2 3">CCMP2467</strain>
    </source>
</reference>
<gene>
    <name evidence="2" type="ORF">AK812_SmicGene2868</name>
</gene>